<dbReference type="FunFam" id="1.25.40.10:FF:000196">
    <property type="entry name" value="Pentatricopeptide repeat-containing protein At4g14850"/>
    <property type="match status" value="1"/>
</dbReference>
<gene>
    <name evidence="3" type="ORF">L1049_020031</name>
</gene>
<evidence type="ECO:0008006" key="5">
    <source>
        <dbReference type="Google" id="ProtNLM"/>
    </source>
</evidence>
<evidence type="ECO:0000256" key="2">
    <source>
        <dbReference type="PROSITE-ProRule" id="PRU00708"/>
    </source>
</evidence>
<keyword evidence="4" id="KW-1185">Reference proteome</keyword>
<evidence type="ECO:0000256" key="1">
    <source>
        <dbReference type="ARBA" id="ARBA00022737"/>
    </source>
</evidence>
<dbReference type="NCBIfam" id="TIGR00756">
    <property type="entry name" value="PPR"/>
    <property type="match status" value="2"/>
</dbReference>
<name>A0AAP0X5P5_LIQFO</name>
<dbReference type="InterPro" id="IPR011990">
    <property type="entry name" value="TPR-like_helical_dom_sf"/>
</dbReference>
<sequence length="276" mass="31174">MKTRWFFQKLNPHFPNWASSLISPSKTPIFPNPSSDMMTSRFVLNHVDISLLLSVCGRKGYLHLGSSLHASIIKNFEFFDLGSRENLRNVIVVWNSLLSMYSKCGALWDAGKLFDHMPVKDTVSWNSLISGFLRSGDFEMGFGLFKQMRELGIYQFDQATLTTILSACDELDFCPVNKMIHSLVVLNGFEQEITVGNALITAYFKCGCSSSGRRVFDEMFDKNVISWTAAISGLAQNQFYEDSLKLFAKMRCGSVHPNSVTYLSLLSALFWFALTK</sequence>
<dbReference type="InterPro" id="IPR002885">
    <property type="entry name" value="PPR_rpt"/>
</dbReference>
<feature type="repeat" description="PPR" evidence="2">
    <location>
        <begin position="223"/>
        <end position="257"/>
    </location>
</feature>
<feature type="repeat" description="PPR" evidence="2">
    <location>
        <begin position="121"/>
        <end position="155"/>
    </location>
</feature>
<dbReference type="PROSITE" id="PS51375">
    <property type="entry name" value="PPR"/>
    <property type="match status" value="2"/>
</dbReference>
<dbReference type="Pfam" id="PF13041">
    <property type="entry name" value="PPR_2"/>
    <property type="match status" value="2"/>
</dbReference>
<evidence type="ECO:0000313" key="4">
    <source>
        <dbReference type="Proteomes" id="UP001415857"/>
    </source>
</evidence>
<dbReference type="GO" id="GO:0003723">
    <property type="term" value="F:RNA binding"/>
    <property type="evidence" value="ECO:0007669"/>
    <property type="project" value="InterPro"/>
</dbReference>
<keyword evidence="1" id="KW-0677">Repeat</keyword>
<dbReference type="GO" id="GO:0009451">
    <property type="term" value="P:RNA modification"/>
    <property type="evidence" value="ECO:0007669"/>
    <property type="project" value="InterPro"/>
</dbReference>
<dbReference type="Proteomes" id="UP001415857">
    <property type="component" value="Unassembled WGS sequence"/>
</dbReference>
<dbReference type="AlphaFoldDB" id="A0AAP0X5P5"/>
<accession>A0AAP0X5P5</accession>
<dbReference type="PANTHER" id="PTHR47926:SF347">
    <property type="entry name" value="PENTATRICOPEPTIDE REPEAT-CONTAINING PROTEIN"/>
    <property type="match status" value="1"/>
</dbReference>
<dbReference type="InterPro" id="IPR046960">
    <property type="entry name" value="PPR_At4g14850-like_plant"/>
</dbReference>
<organism evidence="3 4">
    <name type="scientific">Liquidambar formosana</name>
    <name type="common">Formosan gum</name>
    <dbReference type="NCBI Taxonomy" id="63359"/>
    <lineage>
        <taxon>Eukaryota</taxon>
        <taxon>Viridiplantae</taxon>
        <taxon>Streptophyta</taxon>
        <taxon>Embryophyta</taxon>
        <taxon>Tracheophyta</taxon>
        <taxon>Spermatophyta</taxon>
        <taxon>Magnoliopsida</taxon>
        <taxon>eudicotyledons</taxon>
        <taxon>Gunneridae</taxon>
        <taxon>Pentapetalae</taxon>
        <taxon>Saxifragales</taxon>
        <taxon>Altingiaceae</taxon>
        <taxon>Liquidambar</taxon>
    </lineage>
</organism>
<evidence type="ECO:0000313" key="3">
    <source>
        <dbReference type="EMBL" id="KAK9292076.1"/>
    </source>
</evidence>
<dbReference type="Pfam" id="PF01535">
    <property type="entry name" value="PPR"/>
    <property type="match status" value="1"/>
</dbReference>
<reference evidence="3 4" key="1">
    <citation type="journal article" date="2024" name="Plant J.">
        <title>Genome sequences and population genomics reveal climatic adaptation and genomic divergence between two closely related sweetgum species.</title>
        <authorList>
            <person name="Xu W.Q."/>
            <person name="Ren C.Q."/>
            <person name="Zhang X.Y."/>
            <person name="Comes H.P."/>
            <person name="Liu X.H."/>
            <person name="Li Y.G."/>
            <person name="Kettle C.J."/>
            <person name="Jalonen R."/>
            <person name="Gaisberger H."/>
            <person name="Ma Y.Z."/>
            <person name="Qiu Y.X."/>
        </authorList>
    </citation>
    <scope>NUCLEOTIDE SEQUENCE [LARGE SCALE GENOMIC DNA]</scope>
    <source>
        <strain evidence="3">Hangzhou</strain>
    </source>
</reference>
<proteinExistence type="predicted"/>
<dbReference type="EMBL" id="JBBPBK010000001">
    <property type="protein sequence ID" value="KAK9292076.1"/>
    <property type="molecule type" value="Genomic_DNA"/>
</dbReference>
<protein>
    <recommendedName>
        <fullName evidence="5">Pentatricopeptide repeat-containing protein</fullName>
    </recommendedName>
</protein>
<dbReference type="PANTHER" id="PTHR47926">
    <property type="entry name" value="PENTATRICOPEPTIDE REPEAT-CONTAINING PROTEIN"/>
    <property type="match status" value="1"/>
</dbReference>
<comment type="caution">
    <text evidence="3">The sequence shown here is derived from an EMBL/GenBank/DDBJ whole genome shotgun (WGS) entry which is preliminary data.</text>
</comment>
<dbReference type="Gene3D" id="1.25.40.10">
    <property type="entry name" value="Tetratricopeptide repeat domain"/>
    <property type="match status" value="2"/>
</dbReference>